<reference evidence="1" key="1">
    <citation type="journal article" date="2015" name="Nature">
        <title>Complex archaea that bridge the gap between prokaryotes and eukaryotes.</title>
        <authorList>
            <person name="Spang A."/>
            <person name="Saw J.H."/>
            <person name="Jorgensen S.L."/>
            <person name="Zaremba-Niedzwiedzka K."/>
            <person name="Martijn J."/>
            <person name="Lind A.E."/>
            <person name="van Eijk R."/>
            <person name="Schleper C."/>
            <person name="Guy L."/>
            <person name="Ettema T.J."/>
        </authorList>
    </citation>
    <scope>NUCLEOTIDE SEQUENCE</scope>
</reference>
<proteinExistence type="predicted"/>
<sequence length="93" mass="10788">MLPIEEKNIKCKDCNFHGVPISKDAFYCYNCVYNPLGTETPMSDRRNFNTRESNLVAIATKKSFERALKRAKDPKEVARLTGEMNKIKFRKVK</sequence>
<accession>A0A0F9PT32</accession>
<organism evidence="1">
    <name type="scientific">marine sediment metagenome</name>
    <dbReference type="NCBI Taxonomy" id="412755"/>
    <lineage>
        <taxon>unclassified sequences</taxon>
        <taxon>metagenomes</taxon>
        <taxon>ecological metagenomes</taxon>
    </lineage>
</organism>
<name>A0A0F9PT32_9ZZZZ</name>
<dbReference type="AlphaFoldDB" id="A0A0F9PT32"/>
<protein>
    <submittedName>
        <fullName evidence="1">Uncharacterized protein</fullName>
    </submittedName>
</protein>
<comment type="caution">
    <text evidence="1">The sequence shown here is derived from an EMBL/GenBank/DDBJ whole genome shotgun (WGS) entry which is preliminary data.</text>
</comment>
<evidence type="ECO:0000313" key="1">
    <source>
        <dbReference type="EMBL" id="KKN33339.1"/>
    </source>
</evidence>
<gene>
    <name evidence="1" type="ORF">LCGC14_0804820</name>
</gene>
<dbReference type="EMBL" id="LAZR01002187">
    <property type="protein sequence ID" value="KKN33339.1"/>
    <property type="molecule type" value="Genomic_DNA"/>
</dbReference>